<keyword evidence="8" id="KW-1185">Reference proteome</keyword>
<dbReference type="SUPFAM" id="SSF51905">
    <property type="entry name" value="FAD/NAD(P)-binding domain"/>
    <property type="match status" value="1"/>
</dbReference>
<evidence type="ECO:0000256" key="3">
    <source>
        <dbReference type="ARBA" id="ARBA00022630"/>
    </source>
</evidence>
<feature type="domain" description="Glucose-methanol-choline oxidoreductase N-terminal" evidence="5">
    <location>
        <begin position="84"/>
        <end position="107"/>
    </location>
</feature>
<evidence type="ECO:0000259" key="6">
    <source>
        <dbReference type="PROSITE" id="PS00624"/>
    </source>
</evidence>
<evidence type="ECO:0000256" key="4">
    <source>
        <dbReference type="ARBA" id="ARBA00022827"/>
    </source>
</evidence>
<dbReference type="Pfam" id="PF05199">
    <property type="entry name" value="GMC_oxred_C"/>
    <property type="match status" value="1"/>
</dbReference>
<protein>
    <submittedName>
        <fullName evidence="7">Choline dehydrogenase</fullName>
    </submittedName>
</protein>
<feature type="domain" description="Glucose-methanol-choline oxidoreductase N-terminal" evidence="6">
    <location>
        <begin position="256"/>
        <end position="270"/>
    </location>
</feature>
<reference evidence="8" key="1">
    <citation type="submission" date="2016-10" db="EMBL/GenBank/DDBJ databases">
        <authorList>
            <person name="Varghese N."/>
            <person name="Submissions S."/>
        </authorList>
    </citation>
    <scope>NUCLEOTIDE SEQUENCE [LARGE SCALE GENOMIC DNA]</scope>
    <source>
        <strain evidence="8">DSM 25055</strain>
    </source>
</reference>
<evidence type="ECO:0000313" key="8">
    <source>
        <dbReference type="Proteomes" id="UP000199114"/>
    </source>
</evidence>
<comment type="cofactor">
    <cofactor evidence="1">
        <name>FAD</name>
        <dbReference type="ChEBI" id="CHEBI:57692"/>
    </cofactor>
</comment>
<dbReference type="InterPro" id="IPR000172">
    <property type="entry name" value="GMC_OxRdtase_N"/>
</dbReference>
<dbReference type="AlphaFoldDB" id="A0A1H9P7N4"/>
<sequence>MALNDSAYDFVLVGAGSAGCALAHRLSADPDADVLLLEAGHPDEKEEIHVPALFPSLFKTEYDWDYHTAPQSELNDRVIYVPRGKMLGGSSSINAMIYIRGNAYDYDTWADLGNEGWGYDEMLEYFKRSEHFEPGDSEYHGQGGPLNVADPADPHPVSSQLVEAAVEVGHVRNDDFSGEQQQGVGHYHVTQKDGQRCSAAKAFITPILDRDNLTAETGAQVTEIRFEGDRAVGVTYEQDGTTHEADAAQEVIVSAGSINSPQLLMLSGIGPADHLAEHGIEVQTDLPGVGRNLQDHLFSFVIHERTAGPDEPAPSSNIGEAGGFTYVDDDAPAPDLQYHFAPVYFMENGLGNPDEGVGFSVGATQVRPESRGRITLASADPFEDPVLDPKFLTEDTDWEIMVEGVKRAREIARADAMDEYRGPEVWPGEDVTTDEGIREHIRETAHTVYHPVGTCKMGDDDMAVVDDSLQVHGVENLRVVDASIMPTLTSGNTNAPTIAIAEKAADMIKSEVATPADD</sequence>
<dbReference type="InterPro" id="IPR036188">
    <property type="entry name" value="FAD/NAD-bd_sf"/>
</dbReference>
<keyword evidence="3" id="KW-0285">Flavoprotein</keyword>
<dbReference type="OrthoDB" id="212451at2157"/>
<gene>
    <name evidence="7" type="ORF">SAMN04489841_3871</name>
</gene>
<dbReference type="Gene3D" id="3.50.50.60">
    <property type="entry name" value="FAD/NAD(P)-binding domain"/>
    <property type="match status" value="1"/>
</dbReference>
<dbReference type="InterPro" id="IPR007867">
    <property type="entry name" value="GMC_OxRtase_C"/>
</dbReference>
<comment type="similarity">
    <text evidence="2">Belongs to the GMC oxidoreductase family.</text>
</comment>
<dbReference type="GO" id="GO:0016614">
    <property type="term" value="F:oxidoreductase activity, acting on CH-OH group of donors"/>
    <property type="evidence" value="ECO:0007669"/>
    <property type="project" value="InterPro"/>
</dbReference>
<dbReference type="PANTHER" id="PTHR11552:SF147">
    <property type="entry name" value="CHOLINE DEHYDROGENASE, MITOCHONDRIAL"/>
    <property type="match status" value="1"/>
</dbReference>
<name>A0A1H9P7N4_9EURY</name>
<dbReference type="PIRSF" id="PIRSF000137">
    <property type="entry name" value="Alcohol_oxidase"/>
    <property type="match status" value="1"/>
</dbReference>
<dbReference type="GO" id="GO:0050660">
    <property type="term" value="F:flavin adenine dinucleotide binding"/>
    <property type="evidence" value="ECO:0007669"/>
    <property type="project" value="InterPro"/>
</dbReference>
<dbReference type="PROSITE" id="PS00623">
    <property type="entry name" value="GMC_OXRED_1"/>
    <property type="match status" value="1"/>
</dbReference>
<dbReference type="Gene3D" id="3.30.560.10">
    <property type="entry name" value="Glucose Oxidase, domain 3"/>
    <property type="match status" value="1"/>
</dbReference>
<evidence type="ECO:0000256" key="1">
    <source>
        <dbReference type="ARBA" id="ARBA00001974"/>
    </source>
</evidence>
<proteinExistence type="inferred from homology"/>
<organism evidence="7 8">
    <name type="scientific">Natrinema salaciae</name>
    <dbReference type="NCBI Taxonomy" id="1186196"/>
    <lineage>
        <taxon>Archaea</taxon>
        <taxon>Methanobacteriati</taxon>
        <taxon>Methanobacteriota</taxon>
        <taxon>Stenosarchaea group</taxon>
        <taxon>Halobacteria</taxon>
        <taxon>Halobacteriales</taxon>
        <taxon>Natrialbaceae</taxon>
        <taxon>Natrinema</taxon>
    </lineage>
</organism>
<dbReference type="PANTHER" id="PTHR11552">
    <property type="entry name" value="GLUCOSE-METHANOL-CHOLINE GMC OXIDOREDUCTASE"/>
    <property type="match status" value="1"/>
</dbReference>
<dbReference type="STRING" id="1186196.SAMN04489841_3871"/>
<dbReference type="PROSITE" id="PS00624">
    <property type="entry name" value="GMC_OXRED_2"/>
    <property type="match status" value="1"/>
</dbReference>
<dbReference type="SUPFAM" id="SSF54373">
    <property type="entry name" value="FAD-linked reductases, C-terminal domain"/>
    <property type="match status" value="1"/>
</dbReference>
<evidence type="ECO:0000259" key="5">
    <source>
        <dbReference type="PROSITE" id="PS00623"/>
    </source>
</evidence>
<dbReference type="InterPro" id="IPR012132">
    <property type="entry name" value="GMC_OxRdtase"/>
</dbReference>
<dbReference type="EMBL" id="FOFD01000005">
    <property type="protein sequence ID" value="SER43583.1"/>
    <property type="molecule type" value="Genomic_DNA"/>
</dbReference>
<dbReference type="RefSeq" id="WP_090620626.1">
    <property type="nucleotide sequence ID" value="NZ_FOFD01000005.1"/>
</dbReference>
<accession>A0A1H9P7N4</accession>
<evidence type="ECO:0000256" key="2">
    <source>
        <dbReference type="ARBA" id="ARBA00010790"/>
    </source>
</evidence>
<dbReference type="Proteomes" id="UP000199114">
    <property type="component" value="Unassembled WGS sequence"/>
</dbReference>
<dbReference type="Pfam" id="PF00732">
    <property type="entry name" value="GMC_oxred_N"/>
    <property type="match status" value="1"/>
</dbReference>
<evidence type="ECO:0000313" key="7">
    <source>
        <dbReference type="EMBL" id="SER43583.1"/>
    </source>
</evidence>
<keyword evidence="4" id="KW-0274">FAD</keyword>